<evidence type="ECO:0000256" key="5">
    <source>
        <dbReference type="ARBA" id="ARBA00023136"/>
    </source>
</evidence>
<evidence type="ECO:0000313" key="7">
    <source>
        <dbReference type="EMBL" id="MBA4626417.1"/>
    </source>
</evidence>
<reference evidence="7" key="1">
    <citation type="journal article" date="2013" name="J. Plant Res.">
        <title>Effect of fungi and light on seed germination of three Opuntia species from semiarid lands of central Mexico.</title>
        <authorList>
            <person name="Delgado-Sanchez P."/>
            <person name="Jimenez-Bremont J.F."/>
            <person name="Guerrero-Gonzalez Mde L."/>
            <person name="Flores J."/>
        </authorList>
    </citation>
    <scope>NUCLEOTIDE SEQUENCE</scope>
    <source>
        <tissue evidence="7">Cladode</tissue>
    </source>
</reference>
<dbReference type="InterPro" id="IPR022764">
    <property type="entry name" value="Peptidase_S54_rhomboid_dom"/>
</dbReference>
<sequence>MNLGGVPHCSGNGHGWFPLSKKGSTPTPAYLLTTTVSLSLGRMLHRHLLHCRISLLDTCSLTVAGIFKQKSHNLRQFNLLQWSNDAISAACSSCLCFFGGNPSRKETRAEGGSSQEISRRSPSSQRRWTNVLLAVNVLVYVAQIATQGKLMLWGAKINSLIDKGQFWRLVTSSFLHANVGHLMVNCYSLNSIGPTVENICGTRRFFTIYFASAVTSSAMSYWLSSAPAVGASGAIFGLVGSAAVFSVRHRSVFGSGKEDLEHIAQVILLNMMIGLLSKGIDNWGHLGGLLGGAAISWLVGPAWKYQYTDRNGRRVFVDRAPISYLTRRGPQQIN</sequence>
<dbReference type="InterPro" id="IPR050925">
    <property type="entry name" value="Rhomboid_protease_S54"/>
</dbReference>
<evidence type="ECO:0000259" key="6">
    <source>
        <dbReference type="Pfam" id="PF01694"/>
    </source>
</evidence>
<accession>A0A7C8YTV8</accession>
<evidence type="ECO:0000256" key="3">
    <source>
        <dbReference type="ARBA" id="ARBA00022692"/>
    </source>
</evidence>
<protein>
    <recommendedName>
        <fullName evidence="6">Peptidase S54 rhomboid domain-containing protein</fullName>
    </recommendedName>
</protein>
<comment type="subcellular location">
    <subcellularLocation>
        <location evidence="1">Membrane</location>
        <topology evidence="1">Multi-pass membrane protein</topology>
    </subcellularLocation>
</comment>
<keyword evidence="4" id="KW-1133">Transmembrane helix</keyword>
<dbReference type="Gene3D" id="1.20.1540.10">
    <property type="entry name" value="Rhomboid-like"/>
    <property type="match status" value="1"/>
</dbReference>
<proteinExistence type="inferred from homology"/>
<feature type="domain" description="Peptidase S54 rhomboid" evidence="6">
    <location>
        <begin position="163"/>
        <end position="300"/>
    </location>
</feature>
<name>A0A7C8YTV8_OPUST</name>
<evidence type="ECO:0000256" key="2">
    <source>
        <dbReference type="ARBA" id="ARBA00009045"/>
    </source>
</evidence>
<dbReference type="SUPFAM" id="SSF144091">
    <property type="entry name" value="Rhomboid-like"/>
    <property type="match status" value="1"/>
</dbReference>
<comment type="similarity">
    <text evidence="2">Belongs to the peptidase S54 family.</text>
</comment>
<dbReference type="Pfam" id="PF01694">
    <property type="entry name" value="Rhomboid"/>
    <property type="match status" value="1"/>
</dbReference>
<dbReference type="PANTHER" id="PTHR43731">
    <property type="entry name" value="RHOMBOID PROTEASE"/>
    <property type="match status" value="1"/>
</dbReference>
<keyword evidence="3" id="KW-0812">Transmembrane</keyword>
<reference evidence="7" key="2">
    <citation type="submission" date="2020-07" db="EMBL/GenBank/DDBJ databases">
        <authorList>
            <person name="Vera ALvarez R."/>
            <person name="Arias-Moreno D.M."/>
            <person name="Jimenez-Jacinto V."/>
            <person name="Jimenez-Bremont J.F."/>
            <person name="Swaminathan K."/>
            <person name="Moose S.P."/>
            <person name="Guerrero-Gonzalez M.L."/>
            <person name="Marino-Ramirez L."/>
            <person name="Landsman D."/>
            <person name="Rodriguez-Kessler M."/>
            <person name="Delgado-Sanchez P."/>
        </authorList>
    </citation>
    <scope>NUCLEOTIDE SEQUENCE</scope>
    <source>
        <tissue evidence="7">Cladode</tissue>
    </source>
</reference>
<dbReference type="GO" id="GO:0031969">
    <property type="term" value="C:chloroplast membrane"/>
    <property type="evidence" value="ECO:0007669"/>
    <property type="project" value="TreeGrafter"/>
</dbReference>
<dbReference type="PANTHER" id="PTHR43731:SF26">
    <property type="entry name" value="RHOMBOID-LIKE PROTEIN 10, CHLOROPLASTIC"/>
    <property type="match status" value="1"/>
</dbReference>
<organism evidence="7">
    <name type="scientific">Opuntia streptacantha</name>
    <name type="common">Prickly pear cactus</name>
    <name type="synonym">Opuntia cardona</name>
    <dbReference type="NCBI Taxonomy" id="393608"/>
    <lineage>
        <taxon>Eukaryota</taxon>
        <taxon>Viridiplantae</taxon>
        <taxon>Streptophyta</taxon>
        <taxon>Embryophyta</taxon>
        <taxon>Tracheophyta</taxon>
        <taxon>Spermatophyta</taxon>
        <taxon>Magnoliopsida</taxon>
        <taxon>eudicotyledons</taxon>
        <taxon>Gunneridae</taxon>
        <taxon>Pentapetalae</taxon>
        <taxon>Caryophyllales</taxon>
        <taxon>Cactineae</taxon>
        <taxon>Cactaceae</taxon>
        <taxon>Opuntioideae</taxon>
        <taxon>Opuntia</taxon>
    </lineage>
</organism>
<dbReference type="AlphaFoldDB" id="A0A7C8YTV8"/>
<evidence type="ECO:0000256" key="1">
    <source>
        <dbReference type="ARBA" id="ARBA00004141"/>
    </source>
</evidence>
<evidence type="ECO:0000256" key="4">
    <source>
        <dbReference type="ARBA" id="ARBA00022989"/>
    </source>
</evidence>
<dbReference type="GO" id="GO:0004252">
    <property type="term" value="F:serine-type endopeptidase activity"/>
    <property type="evidence" value="ECO:0007669"/>
    <property type="project" value="InterPro"/>
</dbReference>
<dbReference type="InterPro" id="IPR035952">
    <property type="entry name" value="Rhomboid-like_sf"/>
</dbReference>
<dbReference type="EMBL" id="GISG01056446">
    <property type="protein sequence ID" value="MBA4626417.1"/>
    <property type="molecule type" value="Transcribed_RNA"/>
</dbReference>
<dbReference type="FunFam" id="1.20.1540.10:FF:000015">
    <property type="entry name" value="RHOMBOID-like protein 10 chloroplastic"/>
    <property type="match status" value="1"/>
</dbReference>
<keyword evidence="5" id="KW-0472">Membrane</keyword>